<reference evidence="2 3" key="1">
    <citation type="journal article" date="2008" name="Int. J. Syst. Evol. Microbiol.">
        <title>Description of Roseateles aquatilis sp. nov. and Roseateles terrae sp. nov., in the class Betaproteobacteria, and emended description of the genus Roseateles.</title>
        <authorList>
            <person name="Gomila M."/>
            <person name="Bowien B."/>
            <person name="Falsen E."/>
            <person name="Moore E.R."/>
            <person name="Lalucat J."/>
        </authorList>
    </citation>
    <scope>NUCLEOTIDE SEQUENCE [LARGE SCALE GENOMIC DNA]</scope>
    <source>
        <strain evidence="2 3">CCUG 48205</strain>
    </source>
</reference>
<accession>A0A246J0E0</accession>
<feature type="transmembrane region" description="Helical" evidence="1">
    <location>
        <begin position="21"/>
        <end position="43"/>
    </location>
</feature>
<dbReference type="Pfam" id="PF12679">
    <property type="entry name" value="ABC2_membrane_2"/>
    <property type="match status" value="1"/>
</dbReference>
<gene>
    <name evidence="2" type="ORF">CDN99_21455</name>
</gene>
<dbReference type="EMBL" id="NIOF01000012">
    <property type="protein sequence ID" value="OWQ85654.1"/>
    <property type="molecule type" value="Genomic_DNA"/>
</dbReference>
<dbReference type="GO" id="GO:0140359">
    <property type="term" value="F:ABC-type transporter activity"/>
    <property type="evidence" value="ECO:0007669"/>
    <property type="project" value="InterPro"/>
</dbReference>
<evidence type="ECO:0000313" key="2">
    <source>
        <dbReference type="EMBL" id="OWQ85654.1"/>
    </source>
</evidence>
<keyword evidence="1" id="KW-1133">Transmembrane helix</keyword>
<dbReference type="Proteomes" id="UP000197468">
    <property type="component" value="Unassembled WGS sequence"/>
</dbReference>
<dbReference type="RefSeq" id="WP_088386957.1">
    <property type="nucleotide sequence ID" value="NZ_NIOF01000012.1"/>
</dbReference>
<sequence length="431" mass="46446">MSPWPTPHHWRAEALRLRRQPLAWIALGTLLAVLLAAAVVAGLDARAWREDAARQDQQLSRQRAAAIAQFRDGPPAGAGAALATYQLGRGELGATRMTMLPGLALGLHRLETMPTRLRVSLDSRHADARDPGPLRNPLLTDTGLPGLPAIVALVLPLVALVLCAGLLQDEREQGRLGLLRVQSRRGLFPVLAAALGWRLGALCVVVAVGTLPALALDPGASLTVALQWLVALVAFCAVWVGIGGLLSCAPVSGATAMLAALGSWLLSTFAVPAALMWAAEREAPMPSRLAAIVDLRAAQQDGEVREAALAQAWYAAHPDIPPRLPAVWPASFVPRVLAQDDRLRPLMRRFDDSRQRQAASMARWAWLSPGLKLVLVGERLAGTDTARHVAYLREVDAFEDRWRDLLVPRVMDGRGADAQALAALPRFEMKR</sequence>
<dbReference type="Pfam" id="PF12040">
    <property type="entry name" value="DUF3526"/>
    <property type="match status" value="1"/>
</dbReference>
<dbReference type="AlphaFoldDB" id="A0A246J0E0"/>
<feature type="transmembrane region" description="Helical" evidence="1">
    <location>
        <begin position="146"/>
        <end position="167"/>
    </location>
</feature>
<keyword evidence="3" id="KW-1185">Reference proteome</keyword>
<dbReference type="InterPro" id="IPR021913">
    <property type="entry name" value="DUF3526"/>
</dbReference>
<feature type="transmembrane region" description="Helical" evidence="1">
    <location>
        <begin position="258"/>
        <end position="279"/>
    </location>
</feature>
<organism evidence="2 3">
    <name type="scientific">Roseateles aquatilis</name>
    <dbReference type="NCBI Taxonomy" id="431061"/>
    <lineage>
        <taxon>Bacteria</taxon>
        <taxon>Pseudomonadati</taxon>
        <taxon>Pseudomonadota</taxon>
        <taxon>Betaproteobacteria</taxon>
        <taxon>Burkholderiales</taxon>
        <taxon>Sphaerotilaceae</taxon>
        <taxon>Roseateles</taxon>
    </lineage>
</organism>
<feature type="transmembrane region" description="Helical" evidence="1">
    <location>
        <begin position="187"/>
        <end position="214"/>
    </location>
</feature>
<feature type="transmembrane region" description="Helical" evidence="1">
    <location>
        <begin position="226"/>
        <end position="246"/>
    </location>
</feature>
<evidence type="ECO:0000313" key="3">
    <source>
        <dbReference type="Proteomes" id="UP000197468"/>
    </source>
</evidence>
<keyword evidence="1" id="KW-0472">Membrane</keyword>
<name>A0A246J0E0_9BURK</name>
<keyword evidence="1" id="KW-0812">Transmembrane</keyword>
<evidence type="ECO:0000256" key="1">
    <source>
        <dbReference type="SAM" id="Phobius"/>
    </source>
</evidence>
<protein>
    <submittedName>
        <fullName evidence="2">Uncharacterized protein</fullName>
    </submittedName>
</protein>
<dbReference type="OrthoDB" id="5565944at2"/>
<proteinExistence type="predicted"/>
<comment type="caution">
    <text evidence="2">The sequence shown here is derived from an EMBL/GenBank/DDBJ whole genome shotgun (WGS) entry which is preliminary data.</text>
</comment>
<dbReference type="GO" id="GO:0005886">
    <property type="term" value="C:plasma membrane"/>
    <property type="evidence" value="ECO:0007669"/>
    <property type="project" value="UniProtKB-SubCell"/>
</dbReference>